<dbReference type="PANTHER" id="PTHR20531:SF1">
    <property type="entry name" value="N-ALPHA-ACETYLTRANSFERASE 40"/>
    <property type="match status" value="1"/>
</dbReference>
<feature type="compositionally biased region" description="Acidic residues" evidence="12">
    <location>
        <begin position="42"/>
        <end position="64"/>
    </location>
</feature>
<evidence type="ECO:0000256" key="9">
    <source>
        <dbReference type="ARBA" id="ARBA00023315"/>
    </source>
</evidence>
<keyword evidence="6" id="KW-0963">Cytoplasm</keyword>
<evidence type="ECO:0000313" key="15">
    <source>
        <dbReference type="Proteomes" id="UP000019375"/>
    </source>
</evidence>
<dbReference type="SUPFAM" id="SSF55729">
    <property type="entry name" value="Acyl-CoA N-acyltransferases (Nat)"/>
    <property type="match status" value="1"/>
</dbReference>
<feature type="region of interest" description="Disordered" evidence="12">
    <location>
        <begin position="215"/>
        <end position="248"/>
    </location>
</feature>
<dbReference type="OrthoDB" id="424551at2759"/>
<evidence type="ECO:0000256" key="2">
    <source>
        <dbReference type="ARBA" id="ARBA00004496"/>
    </source>
</evidence>
<comment type="similarity">
    <text evidence="3">Belongs to the acetyltransferase family. NAA40 subfamily.</text>
</comment>
<feature type="domain" description="N-acetyltransferase" evidence="13">
    <location>
        <begin position="81"/>
        <end position="230"/>
    </location>
</feature>
<organism evidence="14 15">
    <name type="scientific">Zygosaccharomyces bailii (strain CLIB 213 / ATCC 58445 / CBS 680 / BCRC 21525 / NBRC 1098 / NCYC 1416 / NRRL Y-2227)</name>
    <dbReference type="NCBI Taxonomy" id="1333698"/>
    <lineage>
        <taxon>Eukaryota</taxon>
        <taxon>Fungi</taxon>
        <taxon>Dikarya</taxon>
        <taxon>Ascomycota</taxon>
        <taxon>Saccharomycotina</taxon>
        <taxon>Saccharomycetes</taxon>
        <taxon>Saccharomycetales</taxon>
        <taxon>Saccharomycetaceae</taxon>
        <taxon>Zygosaccharomyces</taxon>
    </lineage>
</organism>
<dbReference type="Gene3D" id="3.40.630.30">
    <property type="match status" value="1"/>
</dbReference>
<keyword evidence="8" id="KW-0539">Nucleus</keyword>
<evidence type="ECO:0000256" key="4">
    <source>
        <dbReference type="ARBA" id="ARBA00012950"/>
    </source>
</evidence>
<protein>
    <recommendedName>
        <fullName evidence="5">N-alpha-acetyltransferase 40</fullName>
        <ecNumber evidence="4">2.3.1.257</ecNumber>
    </recommendedName>
</protein>
<keyword evidence="9" id="KW-0012">Acyltransferase</keyword>
<dbReference type="GO" id="GO:1990189">
    <property type="term" value="F:protein N-terminal-serine acetyltransferase activity"/>
    <property type="evidence" value="ECO:0007669"/>
    <property type="project" value="UniProtKB-EC"/>
</dbReference>
<dbReference type="Proteomes" id="UP000019375">
    <property type="component" value="Unassembled WGS sequence"/>
</dbReference>
<dbReference type="InterPro" id="IPR000182">
    <property type="entry name" value="GNAT_dom"/>
</dbReference>
<dbReference type="PANTHER" id="PTHR20531">
    <property type="entry name" value="N-ALPHA-ACETYLTRANSFERASE 40"/>
    <property type="match status" value="1"/>
</dbReference>
<sequence length="261" mass="30010">MDFTQPQSSVQLQTVVSQEFPPLLLNNLTRRIVVSRGQDNSKDEDEDDAGGEDKDEAEFEDEDKQGEQNKDKNDERNIFRQQLRLVDENLGTTYSSKSKKLYGNNKPWQQNKMQEMATPGLIHVSYWQDDLLRFFVSFMPTVEEISPGHEATVLYLYELQITDPFQRKGVGHQLFTRLLRVCKSLHLAGIELTVFSDNVPAIAFYKKIGMDLAHDSPRDSDVTSLSGNRPAHRTRSRSRTPEILATKTPPKPDYYILFQRV</sequence>
<dbReference type="EC" id="2.3.1.257" evidence="4"/>
<evidence type="ECO:0000256" key="8">
    <source>
        <dbReference type="ARBA" id="ARBA00023242"/>
    </source>
</evidence>
<evidence type="ECO:0000259" key="13">
    <source>
        <dbReference type="PROSITE" id="PS51186"/>
    </source>
</evidence>
<dbReference type="Pfam" id="PF00583">
    <property type="entry name" value="Acetyltransf_1"/>
    <property type="match status" value="1"/>
</dbReference>
<dbReference type="GO" id="GO:0005634">
    <property type="term" value="C:nucleus"/>
    <property type="evidence" value="ECO:0007669"/>
    <property type="project" value="UniProtKB-SubCell"/>
</dbReference>
<evidence type="ECO:0000313" key="14">
    <source>
        <dbReference type="EMBL" id="CDF89966.1"/>
    </source>
</evidence>
<dbReference type="CDD" id="cd04301">
    <property type="entry name" value="NAT_SF"/>
    <property type="match status" value="1"/>
</dbReference>
<evidence type="ECO:0000256" key="10">
    <source>
        <dbReference type="ARBA" id="ARBA00047821"/>
    </source>
</evidence>
<dbReference type="InterPro" id="IPR039949">
    <property type="entry name" value="NAA40"/>
</dbReference>
<dbReference type="InterPro" id="IPR016181">
    <property type="entry name" value="Acyl_CoA_acyltransferase"/>
</dbReference>
<accession>A0A8J2T8C5</accession>
<dbReference type="GO" id="GO:0043998">
    <property type="term" value="F:histone H2A acetyltransferase activity"/>
    <property type="evidence" value="ECO:0007669"/>
    <property type="project" value="InterPro"/>
</dbReference>
<dbReference type="GO" id="GO:0010485">
    <property type="term" value="F:histone H4 acetyltransferase activity"/>
    <property type="evidence" value="ECO:0007669"/>
    <property type="project" value="InterPro"/>
</dbReference>
<name>A0A8J2T8C5_ZYGB2</name>
<evidence type="ECO:0000256" key="6">
    <source>
        <dbReference type="ARBA" id="ARBA00022490"/>
    </source>
</evidence>
<feature type="compositionally biased region" description="Basic and acidic residues" evidence="12">
    <location>
        <begin position="65"/>
        <end position="78"/>
    </location>
</feature>
<reference evidence="15" key="1">
    <citation type="journal article" date="2013" name="Genome Announc.">
        <title>Genome sequence of the food spoilage yeast Zygosaccharomyces bailii CLIB 213(T).</title>
        <authorList>
            <person name="Galeote V."/>
            <person name="Bigey F."/>
            <person name="Devillers H."/>
            <person name="Neuveglise C."/>
            <person name="Dequin S."/>
        </authorList>
    </citation>
    <scope>NUCLEOTIDE SEQUENCE [LARGE SCALE GENOMIC DNA]</scope>
    <source>
        <strain evidence="15">CLIB 213 / ATCC 58445 / CBS 680 / CCRC 21525 / NBRC 1098 / NCYC 1416 / NRRL Y-2227</strain>
    </source>
</reference>
<evidence type="ECO:0000256" key="1">
    <source>
        <dbReference type="ARBA" id="ARBA00004123"/>
    </source>
</evidence>
<evidence type="ECO:0000256" key="12">
    <source>
        <dbReference type="SAM" id="MobiDB-lite"/>
    </source>
</evidence>
<evidence type="ECO:0000256" key="3">
    <source>
        <dbReference type="ARBA" id="ARBA00008870"/>
    </source>
</evidence>
<keyword evidence="15" id="KW-1185">Reference proteome</keyword>
<dbReference type="PROSITE" id="PS51186">
    <property type="entry name" value="GNAT"/>
    <property type="match status" value="1"/>
</dbReference>
<keyword evidence="7" id="KW-0808">Transferase</keyword>
<comment type="subcellular location">
    <subcellularLocation>
        <location evidence="2">Cytoplasm</location>
    </subcellularLocation>
    <subcellularLocation>
        <location evidence="1">Nucleus</location>
    </subcellularLocation>
</comment>
<dbReference type="GO" id="GO:0005737">
    <property type="term" value="C:cytoplasm"/>
    <property type="evidence" value="ECO:0007669"/>
    <property type="project" value="UniProtKB-SubCell"/>
</dbReference>
<gene>
    <name evidence="14" type="ORF">BN860_05820g</name>
</gene>
<feature type="region of interest" description="Disordered" evidence="12">
    <location>
        <begin position="28"/>
        <end position="78"/>
    </location>
</feature>
<dbReference type="EMBL" id="HG316458">
    <property type="protein sequence ID" value="CDF89966.1"/>
    <property type="molecule type" value="Genomic_DNA"/>
</dbReference>
<evidence type="ECO:0000256" key="7">
    <source>
        <dbReference type="ARBA" id="ARBA00022679"/>
    </source>
</evidence>
<comment type="catalytic activity">
    <reaction evidence="11">
        <text>N-terminal L-seryl-[histone H4] + acetyl-CoA = N-terminal N(alpha)-acetyl-L-seryl-[histone H4] + CoA + H(+)</text>
        <dbReference type="Rhea" id="RHEA:50596"/>
        <dbReference type="Rhea" id="RHEA-COMP:12740"/>
        <dbReference type="Rhea" id="RHEA-COMP:12743"/>
        <dbReference type="ChEBI" id="CHEBI:15378"/>
        <dbReference type="ChEBI" id="CHEBI:57287"/>
        <dbReference type="ChEBI" id="CHEBI:57288"/>
        <dbReference type="ChEBI" id="CHEBI:64738"/>
        <dbReference type="ChEBI" id="CHEBI:83690"/>
        <dbReference type="EC" id="2.3.1.257"/>
    </reaction>
</comment>
<proteinExistence type="inferred from homology"/>
<dbReference type="AlphaFoldDB" id="A0A8J2T8C5"/>
<evidence type="ECO:0000256" key="5">
    <source>
        <dbReference type="ARBA" id="ARBA00015043"/>
    </source>
</evidence>
<comment type="catalytic activity">
    <reaction evidence="10">
        <text>N-terminal L-seryl-[histone H2A] + acetyl-CoA = N-terminal N(alpha)-acetyl-L-seryl-[histone H2A] + CoA + H(+)</text>
        <dbReference type="Rhea" id="RHEA:50600"/>
        <dbReference type="Rhea" id="RHEA-COMP:12742"/>
        <dbReference type="Rhea" id="RHEA-COMP:12744"/>
        <dbReference type="ChEBI" id="CHEBI:15378"/>
        <dbReference type="ChEBI" id="CHEBI:57287"/>
        <dbReference type="ChEBI" id="CHEBI:57288"/>
        <dbReference type="ChEBI" id="CHEBI:64738"/>
        <dbReference type="ChEBI" id="CHEBI:83690"/>
        <dbReference type="EC" id="2.3.1.257"/>
    </reaction>
</comment>
<evidence type="ECO:0000256" key="11">
    <source>
        <dbReference type="ARBA" id="ARBA00049524"/>
    </source>
</evidence>